<gene>
    <name evidence="2" type="ORF">E5347_04195</name>
</gene>
<keyword evidence="1" id="KW-0472">Membrane</keyword>
<feature type="transmembrane region" description="Helical" evidence="1">
    <location>
        <begin position="143"/>
        <end position="163"/>
    </location>
</feature>
<dbReference type="RefSeq" id="WP_136004961.1">
    <property type="nucleotide sequence ID" value="NZ_SRYR01000001.1"/>
</dbReference>
<dbReference type="AlphaFoldDB" id="A0A4S2DNS7"/>
<sequence>MSFIDKEKERIKYNYQGLILFGFLFFYFITVQSDITRHKVIFGSGIEAEPLSFITYPLILGIVILIMYLNSHLFWIKEQGKKVFILRKYDIIPIDRKEIYTAKFKIIIEYVIKYIIYSIFTYILALVFNSYKEINLLKNSIEIIEVSLLALIVLAIVLFINILQDKKTKKEI</sequence>
<accession>A0A4S2DNS7</accession>
<feature type="transmembrane region" description="Helical" evidence="1">
    <location>
        <begin position="50"/>
        <end position="69"/>
    </location>
</feature>
<keyword evidence="3" id="KW-1185">Reference proteome</keyword>
<proteinExistence type="predicted"/>
<name>A0A4S2DNS7_9CLOT</name>
<organism evidence="2 3">
    <name type="scientific">Clostridium sartagoforme</name>
    <dbReference type="NCBI Taxonomy" id="84031"/>
    <lineage>
        <taxon>Bacteria</taxon>
        <taxon>Bacillati</taxon>
        <taxon>Bacillota</taxon>
        <taxon>Clostridia</taxon>
        <taxon>Eubacteriales</taxon>
        <taxon>Clostridiaceae</taxon>
        <taxon>Clostridium</taxon>
    </lineage>
</organism>
<comment type="caution">
    <text evidence="2">The sequence shown here is derived from an EMBL/GenBank/DDBJ whole genome shotgun (WGS) entry which is preliminary data.</text>
</comment>
<feature type="transmembrane region" description="Helical" evidence="1">
    <location>
        <begin position="111"/>
        <end position="131"/>
    </location>
</feature>
<reference evidence="2 3" key="1">
    <citation type="submission" date="2019-04" db="EMBL/GenBank/DDBJ databases">
        <title>Microbes associate with the intestines of laboratory mice.</title>
        <authorList>
            <person name="Navarre W."/>
            <person name="Wong E."/>
            <person name="Huang K."/>
            <person name="Tropini C."/>
            <person name="Ng K."/>
            <person name="Yu B."/>
        </authorList>
    </citation>
    <scope>NUCLEOTIDE SEQUENCE [LARGE SCALE GENOMIC DNA]</scope>
    <source>
        <strain evidence="2 3">NM50_B9-20</strain>
    </source>
</reference>
<protein>
    <submittedName>
        <fullName evidence="2">Uncharacterized protein</fullName>
    </submittedName>
</protein>
<keyword evidence="1" id="KW-1133">Transmembrane helix</keyword>
<dbReference type="EMBL" id="SRYR01000001">
    <property type="protein sequence ID" value="TGY44026.1"/>
    <property type="molecule type" value="Genomic_DNA"/>
</dbReference>
<feature type="transmembrane region" description="Helical" evidence="1">
    <location>
        <begin position="12"/>
        <end position="30"/>
    </location>
</feature>
<evidence type="ECO:0000313" key="3">
    <source>
        <dbReference type="Proteomes" id="UP000306888"/>
    </source>
</evidence>
<dbReference type="Proteomes" id="UP000306888">
    <property type="component" value="Unassembled WGS sequence"/>
</dbReference>
<keyword evidence="1" id="KW-0812">Transmembrane</keyword>
<dbReference type="OrthoDB" id="1925870at2"/>
<evidence type="ECO:0000256" key="1">
    <source>
        <dbReference type="SAM" id="Phobius"/>
    </source>
</evidence>
<evidence type="ECO:0000313" key="2">
    <source>
        <dbReference type="EMBL" id="TGY44026.1"/>
    </source>
</evidence>